<gene>
    <name evidence="7" type="ORF">HLUCCA11_14540</name>
</gene>
<dbReference type="AlphaFoldDB" id="A0A0N8KMS0"/>
<evidence type="ECO:0000256" key="1">
    <source>
        <dbReference type="ARBA" id="ARBA00000085"/>
    </source>
</evidence>
<dbReference type="EC" id="2.7.13.3" evidence="2"/>
<dbReference type="EMBL" id="LJZR01000019">
    <property type="protein sequence ID" value="KPQ34514.1"/>
    <property type="molecule type" value="Genomic_DNA"/>
</dbReference>
<evidence type="ECO:0000313" key="7">
    <source>
        <dbReference type="EMBL" id="KPQ34514.1"/>
    </source>
</evidence>
<reference evidence="7 8" key="1">
    <citation type="submission" date="2015-09" db="EMBL/GenBank/DDBJ databases">
        <title>Identification and resolution of microdiversity through metagenomic sequencing of parallel consortia.</title>
        <authorList>
            <person name="Nelson W.C."/>
            <person name="Romine M.F."/>
            <person name="Lindemann S.R."/>
        </authorList>
    </citation>
    <scope>NUCLEOTIDE SEQUENCE [LARGE SCALE GENOMIC DNA]</scope>
    <source>
        <strain evidence="7">Ana</strain>
    </source>
</reference>
<evidence type="ECO:0000256" key="5">
    <source>
        <dbReference type="ARBA" id="ARBA00023012"/>
    </source>
</evidence>
<evidence type="ECO:0000313" key="8">
    <source>
        <dbReference type="Proteomes" id="UP000050465"/>
    </source>
</evidence>
<dbReference type="SUPFAM" id="SSF47384">
    <property type="entry name" value="Homodimeric domain of signal transducing histidine kinase"/>
    <property type="match status" value="1"/>
</dbReference>
<dbReference type="SUPFAM" id="SSF55874">
    <property type="entry name" value="ATPase domain of HSP90 chaperone/DNA topoisomerase II/histidine kinase"/>
    <property type="match status" value="1"/>
</dbReference>
<dbReference type="CDD" id="cd00082">
    <property type="entry name" value="HisKA"/>
    <property type="match status" value="1"/>
</dbReference>
<dbReference type="STRING" id="1666911.HLUCCA11_14540"/>
<name>A0A0N8KMS0_9CYAN</name>
<sequence>MARTSHEMRSPVNTIVSLHQLILEDLCESPEEQREFIQQSKMAALKMLALFDRIAAVSKLDVGRESPQLEPVDLSFLLPEVEMNISLQAANQNVRLTVDSPSDELEIYTDAKWLQNILISLIQDAIPHTKTLKLTAQTKEQSVVITIESDSHAASGKDRSAAALRAELENVANAADTNAADTNAADTNAAEGLAARVSDSDADSTQDKGISPKLAASQFIENIQLSTGLILTTAEIALPLIKGEFVIEPNPDVAERTCLKFVFPSLVPNP</sequence>
<keyword evidence="5" id="KW-0902">Two-component regulatory system</keyword>
<dbReference type="PROSITE" id="PS50109">
    <property type="entry name" value="HIS_KIN"/>
    <property type="match status" value="1"/>
</dbReference>
<dbReference type="GO" id="GO:0000155">
    <property type="term" value="F:phosphorelay sensor kinase activity"/>
    <property type="evidence" value="ECO:0007669"/>
    <property type="project" value="InterPro"/>
</dbReference>
<evidence type="ECO:0000256" key="4">
    <source>
        <dbReference type="ARBA" id="ARBA00022777"/>
    </source>
</evidence>
<protein>
    <recommendedName>
        <fullName evidence="2">histidine kinase</fullName>
        <ecNumber evidence="2">2.7.13.3</ecNumber>
    </recommendedName>
</protein>
<proteinExistence type="predicted"/>
<dbReference type="InterPro" id="IPR005467">
    <property type="entry name" value="His_kinase_dom"/>
</dbReference>
<accession>A0A0N8KMS0</accession>
<feature type="domain" description="Histidine kinase" evidence="6">
    <location>
        <begin position="3"/>
        <end position="267"/>
    </location>
</feature>
<dbReference type="InterPro" id="IPR050736">
    <property type="entry name" value="Sensor_HK_Regulatory"/>
</dbReference>
<comment type="catalytic activity">
    <reaction evidence="1">
        <text>ATP + protein L-histidine = ADP + protein N-phospho-L-histidine.</text>
        <dbReference type="EC" id="2.7.13.3"/>
    </reaction>
</comment>
<evidence type="ECO:0000256" key="3">
    <source>
        <dbReference type="ARBA" id="ARBA00022679"/>
    </source>
</evidence>
<keyword evidence="3" id="KW-0808">Transferase</keyword>
<keyword evidence="4 7" id="KW-0418">Kinase</keyword>
<dbReference type="Gene3D" id="1.10.287.130">
    <property type="match status" value="1"/>
</dbReference>
<dbReference type="Pfam" id="PF00512">
    <property type="entry name" value="HisKA"/>
    <property type="match status" value="1"/>
</dbReference>
<comment type="caution">
    <text evidence="7">The sequence shown here is derived from an EMBL/GenBank/DDBJ whole genome shotgun (WGS) entry which is preliminary data.</text>
</comment>
<dbReference type="Gene3D" id="3.30.565.10">
    <property type="entry name" value="Histidine kinase-like ATPase, C-terminal domain"/>
    <property type="match status" value="1"/>
</dbReference>
<dbReference type="InterPro" id="IPR003661">
    <property type="entry name" value="HisK_dim/P_dom"/>
</dbReference>
<dbReference type="Proteomes" id="UP000050465">
    <property type="component" value="Unassembled WGS sequence"/>
</dbReference>
<evidence type="ECO:0000259" key="6">
    <source>
        <dbReference type="PROSITE" id="PS50109"/>
    </source>
</evidence>
<dbReference type="InterPro" id="IPR036097">
    <property type="entry name" value="HisK_dim/P_sf"/>
</dbReference>
<dbReference type="PANTHER" id="PTHR43711:SF1">
    <property type="entry name" value="HISTIDINE KINASE 1"/>
    <property type="match status" value="1"/>
</dbReference>
<dbReference type="InterPro" id="IPR036890">
    <property type="entry name" value="HATPase_C_sf"/>
</dbReference>
<dbReference type="PATRIC" id="fig|1666911.3.peg.163"/>
<dbReference type="PANTHER" id="PTHR43711">
    <property type="entry name" value="TWO-COMPONENT HISTIDINE KINASE"/>
    <property type="match status" value="1"/>
</dbReference>
<evidence type="ECO:0000256" key="2">
    <source>
        <dbReference type="ARBA" id="ARBA00012438"/>
    </source>
</evidence>
<organism evidence="7 8">
    <name type="scientific">Phormidesmis priestleyi Ana</name>
    <dbReference type="NCBI Taxonomy" id="1666911"/>
    <lineage>
        <taxon>Bacteria</taxon>
        <taxon>Bacillati</taxon>
        <taxon>Cyanobacteriota</taxon>
        <taxon>Cyanophyceae</taxon>
        <taxon>Leptolyngbyales</taxon>
        <taxon>Leptolyngbyaceae</taxon>
        <taxon>Phormidesmis</taxon>
    </lineage>
</organism>